<evidence type="ECO:0000313" key="2">
    <source>
        <dbReference type="Proteomes" id="UP000519439"/>
    </source>
</evidence>
<dbReference type="AlphaFoldDB" id="A0A7W6IJ21"/>
<proteinExistence type="predicted"/>
<name>A0A7W6IJ21_9HYPH</name>
<evidence type="ECO:0000313" key="1">
    <source>
        <dbReference type="EMBL" id="MBB4041774.1"/>
    </source>
</evidence>
<evidence type="ECO:0008006" key="3">
    <source>
        <dbReference type="Google" id="ProtNLM"/>
    </source>
</evidence>
<dbReference type="PIRSF" id="PIRSF031780">
    <property type="entry name" value="UCP031780"/>
    <property type="match status" value="1"/>
</dbReference>
<gene>
    <name evidence="1" type="ORF">GGR34_003455</name>
</gene>
<dbReference type="InterPro" id="IPR038293">
    <property type="entry name" value="ATPase_inh_sub_z_sf"/>
</dbReference>
<dbReference type="Pfam" id="PF07345">
    <property type="entry name" value="ATPaseInh_sub_z"/>
    <property type="match status" value="1"/>
</dbReference>
<reference evidence="1 2" key="1">
    <citation type="submission" date="2020-08" db="EMBL/GenBank/DDBJ databases">
        <title>Genomic Encyclopedia of Type Strains, Phase IV (KMG-IV): sequencing the most valuable type-strain genomes for metagenomic binning, comparative biology and taxonomic classification.</title>
        <authorList>
            <person name="Goeker M."/>
        </authorList>
    </citation>
    <scope>NUCLEOTIDE SEQUENCE [LARGE SCALE GENOMIC DNA]</scope>
    <source>
        <strain evidence="1 2">DSM 15743</strain>
    </source>
</reference>
<keyword evidence="2" id="KW-1185">Reference proteome</keyword>
<protein>
    <recommendedName>
        <fullName evidence="3">DUF1476 domain-containing protein</fullName>
    </recommendedName>
</protein>
<dbReference type="Gene3D" id="1.10.790.20">
    <property type="entry name" value="Domain of unknown function DUF1476"/>
    <property type="match status" value="1"/>
</dbReference>
<organism evidence="1 2">
    <name type="scientific">Microvirga flocculans</name>
    <dbReference type="NCBI Taxonomy" id="217168"/>
    <lineage>
        <taxon>Bacteria</taxon>
        <taxon>Pseudomonadati</taxon>
        <taxon>Pseudomonadota</taxon>
        <taxon>Alphaproteobacteria</taxon>
        <taxon>Hyphomicrobiales</taxon>
        <taxon>Methylobacteriaceae</taxon>
        <taxon>Microvirga</taxon>
    </lineage>
</organism>
<accession>A0A7W6IJ21</accession>
<dbReference type="EMBL" id="JACIDC010000014">
    <property type="protein sequence ID" value="MBB4041774.1"/>
    <property type="molecule type" value="Genomic_DNA"/>
</dbReference>
<dbReference type="InterPro" id="IPR009945">
    <property type="entry name" value="ATPase_inh_sub_z"/>
</dbReference>
<dbReference type="RefSeq" id="WP_027316945.1">
    <property type="nucleotide sequence ID" value="NZ_JACIDC010000014.1"/>
</dbReference>
<dbReference type="Proteomes" id="UP000519439">
    <property type="component" value="Unassembled WGS sequence"/>
</dbReference>
<sequence>MTLFQDRERAFEQMFAHDEEARFRALARRNKLLGQWAAAQLGLKGDKSDFYIAEISGSLVAHVIDESLTLKIQADFAAKGIDLSDEQIREKMAELMAIAIRQVRSSEW</sequence>
<comment type="caution">
    <text evidence="1">The sequence shown here is derived from an EMBL/GenBank/DDBJ whole genome shotgun (WGS) entry which is preliminary data.</text>
</comment>